<proteinExistence type="predicted"/>
<evidence type="ECO:0000313" key="1">
    <source>
        <dbReference type="EMBL" id="KAH8011607.1"/>
    </source>
</evidence>
<dbReference type="Proteomes" id="UP000827872">
    <property type="component" value="Linkage Group LG13"/>
</dbReference>
<sequence length="105" mass="12068">MGREKWQLHLLILRGPRASPILPRGVKFPRQLGTRRRLSGWHLGEVHRNLHFLGFFFFSVSVRFRFCTNSTMVIVEGQCTKGKRVLSGFHGLRGITSSSYRLDIG</sequence>
<protein>
    <submittedName>
        <fullName evidence="1">Uncharacterized protein</fullName>
    </submittedName>
</protein>
<organism evidence="1 2">
    <name type="scientific">Sphaerodactylus townsendi</name>
    <dbReference type="NCBI Taxonomy" id="933632"/>
    <lineage>
        <taxon>Eukaryota</taxon>
        <taxon>Metazoa</taxon>
        <taxon>Chordata</taxon>
        <taxon>Craniata</taxon>
        <taxon>Vertebrata</taxon>
        <taxon>Euteleostomi</taxon>
        <taxon>Lepidosauria</taxon>
        <taxon>Squamata</taxon>
        <taxon>Bifurcata</taxon>
        <taxon>Gekkota</taxon>
        <taxon>Sphaerodactylidae</taxon>
        <taxon>Sphaerodactylus</taxon>
    </lineage>
</organism>
<gene>
    <name evidence="1" type="ORF">K3G42_002961</name>
</gene>
<accession>A0ACB8FWZ2</accession>
<comment type="caution">
    <text evidence="1">The sequence shown here is derived from an EMBL/GenBank/DDBJ whole genome shotgun (WGS) entry which is preliminary data.</text>
</comment>
<dbReference type="EMBL" id="CM037626">
    <property type="protein sequence ID" value="KAH8011607.1"/>
    <property type="molecule type" value="Genomic_DNA"/>
</dbReference>
<name>A0ACB8FWZ2_9SAUR</name>
<keyword evidence="2" id="KW-1185">Reference proteome</keyword>
<reference evidence="1" key="1">
    <citation type="submission" date="2021-08" db="EMBL/GenBank/DDBJ databases">
        <title>The first chromosome-level gecko genome reveals the dynamic sex chromosomes of Neotropical dwarf geckos (Sphaerodactylidae: Sphaerodactylus).</title>
        <authorList>
            <person name="Pinto B.J."/>
            <person name="Keating S.E."/>
            <person name="Gamble T."/>
        </authorList>
    </citation>
    <scope>NUCLEOTIDE SEQUENCE</scope>
    <source>
        <strain evidence="1">TG3544</strain>
    </source>
</reference>
<evidence type="ECO:0000313" key="2">
    <source>
        <dbReference type="Proteomes" id="UP000827872"/>
    </source>
</evidence>